<dbReference type="InterPro" id="IPR002423">
    <property type="entry name" value="Cpn60/GroEL/TCP-1"/>
</dbReference>
<evidence type="ECO:0000256" key="1">
    <source>
        <dbReference type="ARBA" id="ARBA00008020"/>
    </source>
</evidence>
<dbReference type="OrthoDB" id="9362at2157"/>
<dbReference type="RefSeq" id="WP_096712588.1">
    <property type="nucleotide sequence ID" value="NZ_OBDR01000007.1"/>
</dbReference>
<evidence type="ECO:0000256" key="6">
    <source>
        <dbReference type="SAM" id="MobiDB-lite"/>
    </source>
</evidence>
<evidence type="ECO:0000313" key="7">
    <source>
        <dbReference type="EMBL" id="SNY17707.1"/>
    </source>
</evidence>
<dbReference type="PANTHER" id="PTHR11353">
    <property type="entry name" value="CHAPERONIN"/>
    <property type="match status" value="1"/>
</dbReference>
<dbReference type="InterPro" id="IPR017998">
    <property type="entry name" value="Chaperone_TCP-1"/>
</dbReference>
<keyword evidence="3 5" id="KW-0067">ATP-binding</keyword>
<evidence type="ECO:0000313" key="10">
    <source>
        <dbReference type="Proteomes" id="UP000295404"/>
    </source>
</evidence>
<dbReference type="InterPro" id="IPR027413">
    <property type="entry name" value="GROEL-like_equatorial_sf"/>
</dbReference>
<keyword evidence="4 5" id="KW-0143">Chaperone</keyword>
<dbReference type="PRINTS" id="PR00304">
    <property type="entry name" value="TCOMPLEXTCP1"/>
</dbReference>
<name>A0A285G2F6_9EURY</name>
<dbReference type="NCBIfam" id="NF041083">
    <property type="entry name" value="thermosome_beta"/>
    <property type="match status" value="1"/>
</dbReference>
<proteinExistence type="inferred from homology"/>
<dbReference type="NCBIfam" id="TIGR02339">
    <property type="entry name" value="thermosome_arch"/>
    <property type="match status" value="1"/>
</dbReference>
<evidence type="ECO:0000313" key="9">
    <source>
        <dbReference type="Proteomes" id="UP000217726"/>
    </source>
</evidence>
<gene>
    <name evidence="8" type="ORF">C7960_1045</name>
    <name evidence="7" type="ORF">SAMN06295989_10799</name>
</gene>
<dbReference type="SUPFAM" id="SSF54849">
    <property type="entry name" value="GroEL-intermediate domain like"/>
    <property type="match status" value="1"/>
</dbReference>
<dbReference type="PROSITE" id="PS00995">
    <property type="entry name" value="TCP1_3"/>
    <property type="match status" value="1"/>
</dbReference>
<dbReference type="GO" id="GO:0005524">
    <property type="term" value="F:ATP binding"/>
    <property type="evidence" value="ECO:0007669"/>
    <property type="project" value="UniProtKB-KW"/>
</dbReference>
<keyword evidence="9" id="KW-1185">Reference proteome</keyword>
<evidence type="ECO:0000256" key="2">
    <source>
        <dbReference type="ARBA" id="ARBA00022741"/>
    </source>
</evidence>
<feature type="compositionally biased region" description="Gly residues" evidence="6">
    <location>
        <begin position="532"/>
        <end position="564"/>
    </location>
</feature>
<dbReference type="Gene3D" id="3.50.7.10">
    <property type="entry name" value="GroEL"/>
    <property type="match status" value="1"/>
</dbReference>
<dbReference type="Gene3D" id="1.10.560.10">
    <property type="entry name" value="GroEL-like equatorial domain"/>
    <property type="match status" value="1"/>
</dbReference>
<dbReference type="InterPro" id="IPR002194">
    <property type="entry name" value="Chaperonin_TCP-1_CS"/>
</dbReference>
<comment type="similarity">
    <text evidence="1 5">Belongs to the TCP-1 chaperonin family.</text>
</comment>
<keyword evidence="2 5" id="KW-0547">Nucleotide-binding</keyword>
<dbReference type="NCBIfam" id="NF041082">
    <property type="entry name" value="thermosome_alpha"/>
    <property type="match status" value="1"/>
</dbReference>
<dbReference type="CDD" id="cd03343">
    <property type="entry name" value="cpn60"/>
    <property type="match status" value="1"/>
</dbReference>
<reference evidence="7" key="1">
    <citation type="submission" date="2017-09" db="EMBL/GenBank/DDBJ databases">
        <authorList>
            <person name="Ehlers B."/>
            <person name="Leendertz F.H."/>
        </authorList>
    </citation>
    <scope>NUCLEOTIDE SEQUENCE [LARGE SCALE GENOMIC DNA]</scope>
    <source>
        <strain evidence="7">WG-1MB</strain>
    </source>
</reference>
<reference evidence="9" key="2">
    <citation type="submission" date="2017-09" db="EMBL/GenBank/DDBJ databases">
        <authorList>
            <person name="Varghese N."/>
            <person name="Submissions S."/>
        </authorList>
    </citation>
    <scope>NUCLEOTIDE SEQUENCE [LARGE SCALE GENOMIC DNA]</scope>
    <source>
        <strain evidence="9">WG-1MB</strain>
    </source>
</reference>
<evidence type="ECO:0000313" key="8">
    <source>
        <dbReference type="EMBL" id="TCL11848.1"/>
    </source>
</evidence>
<dbReference type="Gene3D" id="3.30.260.10">
    <property type="entry name" value="TCP-1-like chaperonin intermediate domain"/>
    <property type="match status" value="1"/>
</dbReference>
<dbReference type="GO" id="GO:0051082">
    <property type="term" value="F:unfolded protein binding"/>
    <property type="evidence" value="ECO:0007669"/>
    <property type="project" value="InterPro"/>
</dbReference>
<evidence type="ECO:0000256" key="5">
    <source>
        <dbReference type="RuleBase" id="RU004187"/>
    </source>
</evidence>
<dbReference type="InterPro" id="IPR012714">
    <property type="entry name" value="Thermosome_arc"/>
</dbReference>
<dbReference type="EMBL" id="SMMS01000001">
    <property type="protein sequence ID" value="TCL11848.1"/>
    <property type="molecule type" value="Genomic_DNA"/>
</dbReference>
<dbReference type="AlphaFoldDB" id="A0A285G2F6"/>
<dbReference type="PROSITE" id="PS00751">
    <property type="entry name" value="TCP1_2"/>
    <property type="match status" value="1"/>
</dbReference>
<dbReference type="GO" id="GO:0016887">
    <property type="term" value="F:ATP hydrolysis activity"/>
    <property type="evidence" value="ECO:0007669"/>
    <property type="project" value="InterPro"/>
</dbReference>
<dbReference type="InterPro" id="IPR027409">
    <property type="entry name" value="GroEL-like_apical_dom_sf"/>
</dbReference>
<dbReference type="EMBL" id="OBDR01000007">
    <property type="protein sequence ID" value="SNY17707.1"/>
    <property type="molecule type" value="Genomic_DNA"/>
</dbReference>
<dbReference type="SUPFAM" id="SSF48592">
    <property type="entry name" value="GroEL equatorial domain-like"/>
    <property type="match status" value="1"/>
</dbReference>
<dbReference type="Proteomes" id="UP000217726">
    <property type="component" value="Unassembled WGS sequence"/>
</dbReference>
<dbReference type="InterPro" id="IPR027410">
    <property type="entry name" value="TCP-1-like_intermed_sf"/>
</dbReference>
<dbReference type="InterPro" id="IPR053374">
    <property type="entry name" value="TCP-1_chaperonin"/>
</dbReference>
<dbReference type="InterPro" id="IPR054827">
    <property type="entry name" value="thermosome_alpha"/>
</dbReference>
<evidence type="ECO:0000256" key="4">
    <source>
        <dbReference type="ARBA" id="ARBA00023186"/>
    </source>
</evidence>
<organism evidence="7 9">
    <name type="scientific">Methanohalophilus euhalobius</name>
    <dbReference type="NCBI Taxonomy" id="51203"/>
    <lineage>
        <taxon>Archaea</taxon>
        <taxon>Methanobacteriati</taxon>
        <taxon>Methanobacteriota</taxon>
        <taxon>Stenosarchaea group</taxon>
        <taxon>Methanomicrobia</taxon>
        <taxon>Methanosarcinales</taxon>
        <taxon>Methanosarcinaceae</taxon>
        <taxon>Methanohalophilus</taxon>
    </lineage>
</organism>
<protein>
    <submittedName>
        <fullName evidence="7">Thermosome subunit</fullName>
    </submittedName>
</protein>
<feature type="region of interest" description="Disordered" evidence="6">
    <location>
        <begin position="1"/>
        <end position="28"/>
    </location>
</feature>
<sequence>MAGQMAGGQPIFILRDGNQRTRGRDAQSNNIMAAKAVAEAVRTTLGPKGMDKMLVDSLGDVVITNDGATILKEMDIEHPAAKMIVEVSKTQDDEVGDGTTTAAVITGELLKKAEDMIEQDVHPTIIASGYRMAAEKAGELLKELAQNVTIDNKDTLINISNTAMTGKGAEASKDVLSEIAVSAVASIADKTDSQTIDIDNIKVEKKVGGSIEDSELIEGMILDKERVHSNMPKKVTDAKIALINSAIELKETEVDAEISITSPDQLQSFLDQEEKMLKGLVDKIVASGANVVFCQKGIDDMAQHFLAKEGIFAVRRVKKSDMEKLVRSTGGKLVTNIEEMTADDLGKTEVVEERKVAGDNMVFITGCVNPRSVSILLRGGTEHVVDNIERALHDALRVVGVAIEDEKLVSGGGGPEVEVALQLQDYASSLSGREQLAVKAFAESLEVIPRTLAENAGLDPIDMLVELRSHHEKGAKTAGLDVYSGKVIDMWDAGVVEPLRIKTQAINAAAEASIMILRIDDVIASSNPSPSSGGGEGGMPPGMGGGGMPPGMGGGGMPPGMGGM</sequence>
<dbReference type="Proteomes" id="UP000295404">
    <property type="component" value="Unassembled WGS sequence"/>
</dbReference>
<accession>A0A285G2F6</accession>
<evidence type="ECO:0000256" key="3">
    <source>
        <dbReference type="ARBA" id="ARBA00022840"/>
    </source>
</evidence>
<dbReference type="GO" id="GO:0140662">
    <property type="term" value="F:ATP-dependent protein folding chaperone"/>
    <property type="evidence" value="ECO:0007669"/>
    <property type="project" value="InterPro"/>
</dbReference>
<dbReference type="Pfam" id="PF00118">
    <property type="entry name" value="Cpn60_TCP1"/>
    <property type="match status" value="1"/>
</dbReference>
<dbReference type="PROSITE" id="PS00750">
    <property type="entry name" value="TCP1_1"/>
    <property type="match status" value="1"/>
</dbReference>
<feature type="region of interest" description="Disordered" evidence="6">
    <location>
        <begin position="526"/>
        <end position="564"/>
    </location>
</feature>
<dbReference type="SUPFAM" id="SSF52029">
    <property type="entry name" value="GroEL apical domain-like"/>
    <property type="match status" value="1"/>
</dbReference>
<reference evidence="8 10" key="3">
    <citation type="submission" date="2019-03" db="EMBL/GenBank/DDBJ databases">
        <title>Subsurface microbial communities from deep shales in Ohio and West Virginia, USA.</title>
        <authorList>
            <person name="Wrighton K."/>
        </authorList>
    </citation>
    <scope>NUCLEOTIDE SEQUENCE [LARGE SCALE GENOMIC DNA]</scope>
    <source>
        <strain evidence="8 10">WG1_MB</strain>
    </source>
</reference>